<accession>E3T637</accession>
<feature type="compositionally biased region" description="Polar residues" evidence="1">
    <location>
        <begin position="207"/>
        <end position="233"/>
    </location>
</feature>
<dbReference type="InterPro" id="IPR027383">
    <property type="entry name" value="Znf_put"/>
</dbReference>
<sequence>MLTDALDRTLSEEDQVIFDRHLAICPDCSRMFIDARLGADLLQKLHQARPEPAANLLDRILASTGPIAELPTPIRPRQATLLDLPLPAPATIGGVLPSYATEASYATGKILPFHKRLSGAFKLSSVRHTLMQPRLAMTAAMAFFSIALTLNLTGIRITNLRASDFTPSSIKRTFYDTNARVVRSIDNLRVVYELESRVRDLQRDSDSNTPAPQETSPAPAKSNPTGEQPQNEQDQQKRSNPRQRSGSSRSLGIGHLLQFTASLAQSGSSPEPEHERPQVFAIFTPKITNFIEQGGQA</sequence>
<feature type="compositionally biased region" description="Polar residues" evidence="1">
    <location>
        <begin position="259"/>
        <end position="269"/>
    </location>
</feature>
<dbReference type="AlphaFoldDB" id="E3T637"/>
<evidence type="ECO:0000256" key="1">
    <source>
        <dbReference type="SAM" id="MobiDB-lite"/>
    </source>
</evidence>
<protein>
    <recommendedName>
        <fullName evidence="2">Putative zinc-finger domain-containing protein</fullName>
    </recommendedName>
</protein>
<reference evidence="3" key="1">
    <citation type="submission" date="2009-12" db="EMBL/GenBank/DDBJ databases">
        <authorList>
            <person name="Kielak A."/>
            <person name="van Veen J.A."/>
            <person name="Kowalchuk G.A."/>
        </authorList>
    </citation>
    <scope>NUCLEOTIDE SEQUENCE</scope>
</reference>
<reference evidence="3" key="2">
    <citation type="journal article" date="2010" name="Appl. Environ. Microbiol.">
        <title>Comparative analysis of acidobacterial genomic fragments from terrestrial and aquatic metagenomic libraries, with emphasis on acidobacteria subdivision 6.</title>
        <authorList>
            <person name="Kielak A.M."/>
            <person name="van Veen J.A."/>
            <person name="Kowalchuk G.A."/>
        </authorList>
    </citation>
    <scope>NUCLEOTIDE SEQUENCE</scope>
</reference>
<organism evidence="3">
    <name type="scientific">uncultured bacterium 282</name>
    <dbReference type="NCBI Taxonomy" id="698388"/>
    <lineage>
        <taxon>Bacteria</taxon>
        <taxon>environmental samples</taxon>
    </lineage>
</organism>
<feature type="domain" description="Putative zinc-finger" evidence="2">
    <location>
        <begin position="2"/>
        <end position="28"/>
    </location>
</feature>
<dbReference type="Gene3D" id="1.10.10.1320">
    <property type="entry name" value="Anti-sigma factor, zinc-finger domain"/>
    <property type="match status" value="1"/>
</dbReference>
<evidence type="ECO:0000313" key="3">
    <source>
        <dbReference type="EMBL" id="ADC35781.1"/>
    </source>
</evidence>
<dbReference type="InterPro" id="IPR041916">
    <property type="entry name" value="Anti_sigma_zinc_sf"/>
</dbReference>
<feature type="region of interest" description="Disordered" evidence="1">
    <location>
        <begin position="199"/>
        <end position="279"/>
    </location>
</feature>
<proteinExistence type="predicted"/>
<name>E3T637_9BACT</name>
<dbReference type="EMBL" id="GU260699">
    <property type="protein sequence ID" value="ADC35781.1"/>
    <property type="molecule type" value="Genomic_DNA"/>
</dbReference>
<dbReference type="Pfam" id="PF13490">
    <property type="entry name" value="zf-HC2"/>
    <property type="match status" value="1"/>
</dbReference>
<evidence type="ECO:0000259" key="2">
    <source>
        <dbReference type="Pfam" id="PF13490"/>
    </source>
</evidence>